<evidence type="ECO:0000256" key="2">
    <source>
        <dbReference type="ARBA" id="ARBA00009525"/>
    </source>
</evidence>
<dbReference type="AlphaFoldDB" id="A0A3D8SIM2"/>
<evidence type="ECO:0000256" key="1">
    <source>
        <dbReference type="ARBA" id="ARBA00004123"/>
    </source>
</evidence>
<keyword evidence="3" id="KW-0227">DNA damage</keyword>
<comment type="similarity">
    <text evidence="2">Belongs to the XPC family.</text>
</comment>
<reference evidence="10 11" key="1">
    <citation type="journal article" date="2018" name="IMA Fungus">
        <title>IMA Genome-F 9: Draft genome sequence of Annulohypoxylon stygium, Aspergillus mulundensis, Berkeleyomyces basicola (syn. Thielaviopsis basicola), Ceratocystis smalleyi, two Cercospora beticola strains, Coleophoma cylindrospora, Fusarium fracticaudum, Phialophora cf. hyalina, and Morchella septimelata.</title>
        <authorList>
            <person name="Wingfield B.D."/>
            <person name="Bills G.F."/>
            <person name="Dong Y."/>
            <person name="Huang W."/>
            <person name="Nel W.J."/>
            <person name="Swalarsk-Parry B.S."/>
            <person name="Vaghefi N."/>
            <person name="Wilken P.M."/>
            <person name="An Z."/>
            <person name="de Beer Z.W."/>
            <person name="De Vos L."/>
            <person name="Chen L."/>
            <person name="Duong T.A."/>
            <person name="Gao Y."/>
            <person name="Hammerbacher A."/>
            <person name="Kikkert J.R."/>
            <person name="Li Y."/>
            <person name="Li H."/>
            <person name="Li K."/>
            <person name="Li Q."/>
            <person name="Liu X."/>
            <person name="Ma X."/>
            <person name="Naidoo K."/>
            <person name="Pethybridge S.J."/>
            <person name="Sun J."/>
            <person name="Steenkamp E.T."/>
            <person name="van der Nest M.A."/>
            <person name="van Wyk S."/>
            <person name="Wingfield M.J."/>
            <person name="Xiong C."/>
            <person name="Yue Q."/>
            <person name="Zhang X."/>
        </authorList>
    </citation>
    <scope>NUCLEOTIDE SEQUENCE [LARGE SCALE GENOMIC DNA]</scope>
    <source>
        <strain evidence="10 11">BP5796</strain>
    </source>
</reference>
<dbReference type="Gene3D" id="3.30.70.2460">
    <property type="entry name" value="Rad4, beta-hairpin domain BHD3"/>
    <property type="match status" value="1"/>
</dbReference>
<dbReference type="InterPro" id="IPR018327">
    <property type="entry name" value="BHD_2"/>
</dbReference>
<evidence type="ECO:0000256" key="5">
    <source>
        <dbReference type="ARBA" id="ARBA00023242"/>
    </source>
</evidence>
<dbReference type="Proteomes" id="UP000256328">
    <property type="component" value="Unassembled WGS sequence"/>
</dbReference>
<dbReference type="InterPro" id="IPR018328">
    <property type="entry name" value="Rad4_beta-hairpin_dom3"/>
</dbReference>
<evidence type="ECO:0000259" key="9">
    <source>
        <dbReference type="SMART" id="SM01032"/>
    </source>
</evidence>
<evidence type="ECO:0000313" key="11">
    <source>
        <dbReference type="Proteomes" id="UP000256328"/>
    </source>
</evidence>
<feature type="compositionally biased region" description="Acidic residues" evidence="6">
    <location>
        <begin position="104"/>
        <end position="123"/>
    </location>
</feature>
<comment type="subcellular location">
    <subcellularLocation>
        <location evidence="1">Nucleus</location>
    </subcellularLocation>
</comment>
<dbReference type="Gene3D" id="2.20.20.110">
    <property type="entry name" value="Rad4, beta-hairpin domain BHD1"/>
    <property type="match status" value="1"/>
</dbReference>
<evidence type="ECO:0000259" key="8">
    <source>
        <dbReference type="SMART" id="SM01031"/>
    </source>
</evidence>
<dbReference type="PANTHER" id="PTHR12135">
    <property type="entry name" value="DNA REPAIR PROTEIN XP-C / RAD4"/>
    <property type="match status" value="1"/>
</dbReference>
<feature type="domain" description="Rad4 beta-hairpin" evidence="7">
    <location>
        <begin position="564"/>
        <end position="627"/>
    </location>
</feature>
<dbReference type="Pfam" id="PF10405">
    <property type="entry name" value="BHD_3"/>
    <property type="match status" value="1"/>
</dbReference>
<dbReference type="SMART" id="SM01031">
    <property type="entry name" value="BHD_2"/>
    <property type="match status" value="1"/>
</dbReference>
<evidence type="ECO:0008006" key="12">
    <source>
        <dbReference type="Google" id="ProtNLM"/>
    </source>
</evidence>
<feature type="compositionally biased region" description="Acidic residues" evidence="6">
    <location>
        <begin position="827"/>
        <end position="836"/>
    </location>
</feature>
<dbReference type="Gene3D" id="3.90.260.10">
    <property type="entry name" value="Transglutaminase-like"/>
    <property type="match status" value="1"/>
</dbReference>
<dbReference type="SMART" id="SM01030">
    <property type="entry name" value="BHD_1"/>
    <property type="match status" value="1"/>
</dbReference>
<dbReference type="GO" id="GO:0006298">
    <property type="term" value="P:mismatch repair"/>
    <property type="evidence" value="ECO:0007669"/>
    <property type="project" value="TreeGrafter"/>
</dbReference>
<keyword evidence="4" id="KW-0234">DNA repair</keyword>
<name>A0A3D8SIM2_9HELO</name>
<feature type="region of interest" description="Disordered" evidence="6">
    <location>
        <begin position="85"/>
        <end position="162"/>
    </location>
</feature>
<dbReference type="SUPFAM" id="SSF54001">
    <property type="entry name" value="Cysteine proteinases"/>
    <property type="match status" value="1"/>
</dbReference>
<evidence type="ECO:0000259" key="7">
    <source>
        <dbReference type="SMART" id="SM01030"/>
    </source>
</evidence>
<keyword evidence="11" id="KW-1185">Reference proteome</keyword>
<gene>
    <name evidence="10" type="ORF">BP5796_03963</name>
</gene>
<dbReference type="Pfam" id="PF10403">
    <property type="entry name" value="BHD_1"/>
    <property type="match status" value="1"/>
</dbReference>
<dbReference type="InterPro" id="IPR004583">
    <property type="entry name" value="DNA_repair_Rad4"/>
</dbReference>
<feature type="region of interest" description="Disordered" evidence="6">
    <location>
        <begin position="808"/>
        <end position="852"/>
    </location>
</feature>
<dbReference type="Pfam" id="PF03835">
    <property type="entry name" value="Rad4"/>
    <property type="match status" value="1"/>
</dbReference>
<feature type="domain" description="Rad4 beta-hairpin" evidence="9">
    <location>
        <begin position="693"/>
        <end position="767"/>
    </location>
</feature>
<dbReference type="Gene3D" id="3.30.60.290">
    <property type="entry name" value="Rad4, beta-hairpin domain BHD2"/>
    <property type="match status" value="1"/>
</dbReference>
<dbReference type="GO" id="GO:0003684">
    <property type="term" value="F:damaged DNA binding"/>
    <property type="evidence" value="ECO:0007669"/>
    <property type="project" value="InterPro"/>
</dbReference>
<organism evidence="10 11">
    <name type="scientific">Coleophoma crateriformis</name>
    <dbReference type="NCBI Taxonomy" id="565419"/>
    <lineage>
        <taxon>Eukaryota</taxon>
        <taxon>Fungi</taxon>
        <taxon>Dikarya</taxon>
        <taxon>Ascomycota</taxon>
        <taxon>Pezizomycotina</taxon>
        <taxon>Leotiomycetes</taxon>
        <taxon>Helotiales</taxon>
        <taxon>Dermateaceae</taxon>
        <taxon>Coleophoma</taxon>
    </lineage>
</organism>
<evidence type="ECO:0000256" key="6">
    <source>
        <dbReference type="SAM" id="MobiDB-lite"/>
    </source>
</evidence>
<dbReference type="FunFam" id="3.30.70.2460:FF:000001">
    <property type="entry name" value="DNA repair protein Rad4 family"/>
    <property type="match status" value="1"/>
</dbReference>
<feature type="domain" description="Rad4 beta-hairpin" evidence="8">
    <location>
        <begin position="629"/>
        <end position="686"/>
    </location>
</feature>
<keyword evidence="5" id="KW-0539">Nucleus</keyword>
<dbReference type="OrthoDB" id="300780at2759"/>
<feature type="compositionally biased region" description="Basic residues" evidence="6">
    <location>
        <begin position="1"/>
        <end position="11"/>
    </location>
</feature>
<dbReference type="GO" id="GO:0071942">
    <property type="term" value="C:XPC complex"/>
    <property type="evidence" value="ECO:0007669"/>
    <property type="project" value="TreeGrafter"/>
</dbReference>
<evidence type="ECO:0000256" key="3">
    <source>
        <dbReference type="ARBA" id="ARBA00022763"/>
    </source>
</evidence>
<sequence length="852" mass="95998">MPPKSRDRRKGQNGPDISTEEIIGSIGFVDLEDTSDSPAGRMRTRRRASARQPTTRRAPIPDVYQDMLAEVLPAQSDVFERLLKRRKTGKGKEVTSSPAHSTENGDEEVDAEDEDVQFEDVLDIPEIKASRNASGSDDDEPEAKQQQTAYRDSEGDDDSAEEGFDWDALQSRSRFQDGPKDLELTLIKKTLPDQKTLPSRRKVTTQAEKNLRLEIHRMHLLCLLAHVNIRNSWCNDAEVHAALKPMISKKALAYLRPKSDLSQFGRIESLKRGLEQVGNMWKIQYKITKRGLRRSLWAEDEEHIQNYELPADAEPATERSDFRTAAKTLNGSRDLGIQLFCALLRSAGVETRLTCSLQPLTFAGSGPSMPRSAPRVTKVPSPESSNEEDAIDLHGSSSPFRSNGGQGPAVPIPARRRLGHPHAAAYHLPDMAAPPRAPPKPKTKPIYESPYPVYWVEVLDEAHQKWFPVDPLVTDTMSKPRAFEPPAADRENNMSYVVAFEEDGCARDVTRRYAKTYNAKTRKNRVESIKGGEKWWRRTMRAYSRGWQSDLDQIEDTELSQAEAREPMPKNVADFKDHPYYALERHLKRNEILTSTREVGKVAAGKDTSGPPGRKKLESIYRRRDVKIAKSADAWYRLGREVKIGEQPVKVVPARRTNDEDIGDDAEEGAGTNLYTEDQTALYESPPIVNGRVPKNSFGNLDIYVPSMVPKGGVHIHYPEASRAARLLGIDYADALTGFEFRGRHGTAILKGIVVATEYYEGIEAVIQGFRDEEARAQEEMRTITVLKFWKRFLVSLRIKERIDTYDIEGEDPPVGDLPSQPHKDIPDEEDEVIQSDDSRYEDDYGGGFIPE</sequence>
<dbReference type="GO" id="GO:0000111">
    <property type="term" value="C:nucleotide-excision repair factor 2 complex"/>
    <property type="evidence" value="ECO:0007669"/>
    <property type="project" value="TreeGrafter"/>
</dbReference>
<dbReference type="GO" id="GO:0003697">
    <property type="term" value="F:single-stranded DNA binding"/>
    <property type="evidence" value="ECO:0007669"/>
    <property type="project" value="TreeGrafter"/>
</dbReference>
<dbReference type="InterPro" id="IPR036985">
    <property type="entry name" value="Transglutaminase-like_sf"/>
</dbReference>
<dbReference type="GO" id="GO:0006289">
    <property type="term" value="P:nucleotide-excision repair"/>
    <property type="evidence" value="ECO:0007669"/>
    <property type="project" value="InterPro"/>
</dbReference>
<accession>A0A3D8SIM2</accession>
<dbReference type="Pfam" id="PF10404">
    <property type="entry name" value="BHD_2"/>
    <property type="match status" value="1"/>
</dbReference>
<dbReference type="SMART" id="SM01032">
    <property type="entry name" value="BHD_3"/>
    <property type="match status" value="1"/>
</dbReference>
<evidence type="ECO:0000256" key="4">
    <source>
        <dbReference type="ARBA" id="ARBA00023204"/>
    </source>
</evidence>
<evidence type="ECO:0000313" key="10">
    <source>
        <dbReference type="EMBL" id="RDW85638.1"/>
    </source>
</evidence>
<dbReference type="PANTHER" id="PTHR12135:SF0">
    <property type="entry name" value="DNA REPAIR PROTEIN COMPLEMENTING XP-C CELLS"/>
    <property type="match status" value="1"/>
</dbReference>
<feature type="region of interest" description="Disordered" evidence="6">
    <location>
        <begin position="365"/>
        <end position="407"/>
    </location>
</feature>
<dbReference type="InterPro" id="IPR018325">
    <property type="entry name" value="Rad4/PNGase_transGLS-fold"/>
</dbReference>
<comment type="caution">
    <text evidence="10">The sequence shown here is derived from an EMBL/GenBank/DDBJ whole genome shotgun (WGS) entry which is preliminary data.</text>
</comment>
<dbReference type="InterPro" id="IPR038765">
    <property type="entry name" value="Papain-like_cys_pep_sf"/>
</dbReference>
<protein>
    <recommendedName>
        <fullName evidence="12">Rad4-domain-containing protein</fullName>
    </recommendedName>
</protein>
<dbReference type="InterPro" id="IPR042488">
    <property type="entry name" value="Rad4_BHD3_sf"/>
</dbReference>
<dbReference type="GO" id="GO:0005737">
    <property type="term" value="C:cytoplasm"/>
    <property type="evidence" value="ECO:0007669"/>
    <property type="project" value="TreeGrafter"/>
</dbReference>
<proteinExistence type="inferred from homology"/>
<dbReference type="EMBL" id="PDLN01000005">
    <property type="protein sequence ID" value="RDW85638.1"/>
    <property type="molecule type" value="Genomic_DNA"/>
</dbReference>
<dbReference type="InterPro" id="IPR018326">
    <property type="entry name" value="Rad4_beta-hairpin_dom1"/>
</dbReference>
<feature type="region of interest" description="Disordered" evidence="6">
    <location>
        <begin position="1"/>
        <end position="63"/>
    </location>
</feature>